<feature type="compositionally biased region" description="Polar residues" evidence="1">
    <location>
        <begin position="304"/>
        <end position="315"/>
    </location>
</feature>
<feature type="region of interest" description="Disordered" evidence="1">
    <location>
        <begin position="107"/>
        <end position="133"/>
    </location>
</feature>
<keyword evidence="2" id="KW-0472">Membrane</keyword>
<feature type="compositionally biased region" description="Pro residues" evidence="1">
    <location>
        <begin position="275"/>
        <end position="285"/>
    </location>
</feature>
<feature type="compositionally biased region" description="Low complexity" evidence="1">
    <location>
        <begin position="286"/>
        <end position="297"/>
    </location>
</feature>
<keyword evidence="2" id="KW-1133">Transmembrane helix</keyword>
<organism evidence="3 4">
    <name type="scientific">Actinomadura barringtoniae</name>
    <dbReference type="NCBI Taxonomy" id="1427535"/>
    <lineage>
        <taxon>Bacteria</taxon>
        <taxon>Bacillati</taxon>
        <taxon>Actinomycetota</taxon>
        <taxon>Actinomycetes</taxon>
        <taxon>Streptosporangiales</taxon>
        <taxon>Thermomonosporaceae</taxon>
        <taxon>Actinomadura</taxon>
    </lineage>
</organism>
<dbReference type="Proteomes" id="UP000669179">
    <property type="component" value="Unassembled WGS sequence"/>
</dbReference>
<accession>A0A939PSD7</accession>
<dbReference type="RefSeq" id="WP_208261939.1">
    <property type="nucleotide sequence ID" value="NZ_JAGEOJ010000023.1"/>
</dbReference>
<feature type="compositionally biased region" description="Low complexity" evidence="1">
    <location>
        <begin position="235"/>
        <end position="274"/>
    </location>
</feature>
<evidence type="ECO:0000256" key="1">
    <source>
        <dbReference type="SAM" id="MobiDB-lite"/>
    </source>
</evidence>
<gene>
    <name evidence="3" type="ORF">J4573_42905</name>
</gene>
<comment type="caution">
    <text evidence="3">The sequence shown here is derived from an EMBL/GenBank/DDBJ whole genome shotgun (WGS) entry which is preliminary data.</text>
</comment>
<dbReference type="EMBL" id="JAGEOJ010000023">
    <property type="protein sequence ID" value="MBO2453901.1"/>
    <property type="molecule type" value="Genomic_DNA"/>
</dbReference>
<keyword evidence="2" id="KW-0812">Transmembrane</keyword>
<feature type="transmembrane region" description="Helical" evidence="2">
    <location>
        <begin position="178"/>
        <end position="201"/>
    </location>
</feature>
<sequence>MRHKMPDLSTTQLIASGLATLAAAWGASYLGVYGTILGAAFMSVASTAGAAVCKHYLDQGKEQLHERTHLQEAVQEEAVARGAAAAATSADPTRTARWLGDANATQFMDDPNATRVDPNATRMDGLPTLSDPNVTRIDRTPAETVAAELAAEAGDEAVRRASWKAAFESTLEWARQRWVVLLVSSAAVFAVVTGGVALFQWQTDKAFGGSGVIQQSSRGGGGGGGTDHDEKPSHKPSTGTSSPTPSDSGSAPSDTPSSGPSSSPSDKPTETPTTPTAPPTNPTPTPDKSTPKDTPSTGDGQGGQTPKNNVQPSGN</sequence>
<evidence type="ECO:0000313" key="4">
    <source>
        <dbReference type="Proteomes" id="UP000669179"/>
    </source>
</evidence>
<feature type="region of interest" description="Disordered" evidence="1">
    <location>
        <begin position="210"/>
        <end position="315"/>
    </location>
</feature>
<dbReference type="AlphaFoldDB" id="A0A939PSD7"/>
<proteinExistence type="predicted"/>
<protein>
    <submittedName>
        <fullName evidence="3">Uncharacterized protein</fullName>
    </submittedName>
</protein>
<keyword evidence="4" id="KW-1185">Reference proteome</keyword>
<evidence type="ECO:0000313" key="3">
    <source>
        <dbReference type="EMBL" id="MBO2453901.1"/>
    </source>
</evidence>
<name>A0A939PSD7_9ACTN</name>
<evidence type="ECO:0000256" key="2">
    <source>
        <dbReference type="SAM" id="Phobius"/>
    </source>
</evidence>
<reference evidence="3" key="1">
    <citation type="submission" date="2021-03" db="EMBL/GenBank/DDBJ databases">
        <authorList>
            <person name="Kanchanasin P."/>
            <person name="Saeng-In P."/>
            <person name="Phongsopitanun W."/>
            <person name="Yuki M."/>
            <person name="Kudo T."/>
            <person name="Ohkuma M."/>
            <person name="Tanasupawat S."/>
        </authorList>
    </citation>
    <scope>NUCLEOTIDE SEQUENCE</scope>
    <source>
        <strain evidence="3">GKU 128</strain>
    </source>
</reference>